<feature type="transmembrane region" description="Helical" evidence="5">
    <location>
        <begin position="20"/>
        <end position="37"/>
    </location>
</feature>
<reference evidence="7 8" key="1">
    <citation type="submission" date="2020-08" db="EMBL/GenBank/DDBJ databases">
        <title>Complete genome sequence of Entomobacter blattae G55GP.</title>
        <authorList>
            <person name="Poehlein A."/>
            <person name="Guzman J."/>
            <person name="Daniel R."/>
            <person name="Vilcinskas A."/>
        </authorList>
    </citation>
    <scope>NUCLEOTIDE SEQUENCE [LARGE SCALE GENOMIC DNA]</scope>
    <source>
        <strain evidence="7 8">G55GP</strain>
    </source>
</reference>
<accession>A0A7H1NNM3</accession>
<keyword evidence="5" id="KW-0812">Transmembrane</keyword>
<dbReference type="PANTHER" id="PTHR42987:SF4">
    <property type="entry name" value="PROTEASE SOHB-RELATED"/>
    <property type="match status" value="1"/>
</dbReference>
<dbReference type="SUPFAM" id="SSF52096">
    <property type="entry name" value="ClpP/crotonase"/>
    <property type="match status" value="1"/>
</dbReference>
<evidence type="ECO:0000256" key="4">
    <source>
        <dbReference type="ARBA" id="ARBA00022825"/>
    </source>
</evidence>
<dbReference type="InterPro" id="IPR004635">
    <property type="entry name" value="Pept_S49_SppA"/>
</dbReference>
<organism evidence="7 8">
    <name type="scientific">Entomobacter blattae</name>
    <dbReference type="NCBI Taxonomy" id="2762277"/>
    <lineage>
        <taxon>Bacteria</taxon>
        <taxon>Pseudomonadati</taxon>
        <taxon>Pseudomonadota</taxon>
        <taxon>Alphaproteobacteria</taxon>
        <taxon>Acetobacterales</taxon>
        <taxon>Acetobacteraceae</taxon>
        <taxon>Entomobacter</taxon>
    </lineage>
</organism>
<dbReference type="Gene3D" id="6.20.330.10">
    <property type="match status" value="1"/>
</dbReference>
<dbReference type="AlphaFoldDB" id="A0A7H1NNM3"/>
<evidence type="ECO:0000256" key="5">
    <source>
        <dbReference type="SAM" id="Phobius"/>
    </source>
</evidence>
<protein>
    <submittedName>
        <fullName evidence="7">Peptidase family S49</fullName>
    </submittedName>
</protein>
<dbReference type="InterPro" id="IPR047272">
    <property type="entry name" value="S49_SppA_C"/>
</dbReference>
<dbReference type="RefSeq" id="WP_203413868.1">
    <property type="nucleotide sequence ID" value="NZ_CP060244.1"/>
</dbReference>
<dbReference type="NCBIfam" id="TIGR00706">
    <property type="entry name" value="SppA_dom"/>
    <property type="match status" value="1"/>
</dbReference>
<evidence type="ECO:0000256" key="2">
    <source>
        <dbReference type="ARBA" id="ARBA00022670"/>
    </source>
</evidence>
<evidence type="ECO:0000313" key="8">
    <source>
        <dbReference type="Proteomes" id="UP000516349"/>
    </source>
</evidence>
<evidence type="ECO:0000256" key="3">
    <source>
        <dbReference type="ARBA" id="ARBA00022801"/>
    </source>
</evidence>
<feature type="domain" description="Peptidase S49" evidence="6">
    <location>
        <begin position="108"/>
        <end position="254"/>
    </location>
</feature>
<comment type="similarity">
    <text evidence="1">Belongs to the peptidase S49 family.</text>
</comment>
<dbReference type="GO" id="GO:0006508">
    <property type="term" value="P:proteolysis"/>
    <property type="evidence" value="ECO:0007669"/>
    <property type="project" value="UniProtKB-KW"/>
</dbReference>
<dbReference type="CDD" id="cd07023">
    <property type="entry name" value="S49_Sppa_N_C"/>
    <property type="match status" value="1"/>
</dbReference>
<keyword evidence="5" id="KW-0472">Membrane</keyword>
<evidence type="ECO:0000259" key="6">
    <source>
        <dbReference type="Pfam" id="PF01343"/>
    </source>
</evidence>
<keyword evidence="3" id="KW-0378">Hydrolase</keyword>
<dbReference type="PANTHER" id="PTHR42987">
    <property type="entry name" value="PEPTIDASE S49"/>
    <property type="match status" value="1"/>
</dbReference>
<sequence length="309" mass="33842">MEFKQDSVLMRLKLRRRLLVWRVFAVVAFVAAILFAGSSDFKNIKSVGGNSIARIKVEGTISSKSIKETLEQIEDVYKDDTVKAVILDINSPGGAVTSGERVHDAIERLSAKKPVVVTMEGLAASAGYMIAVPAQRIFAHRTSLTGSIGVILESPEVSGLMEYVGVNVNELVSGPMKGQPSFFKPLSPAGREMLQGVIADLYQQFVAIVSKGRHLSIEDVKRLADGRPYTGSQALNLKLIDEIGDQDTAKKWLISHYHLNNAIEIKDVSEKKYKWLSQQLGSTVSSLFISAAQPFLPLKEEGAMAIWKP</sequence>
<evidence type="ECO:0000256" key="1">
    <source>
        <dbReference type="ARBA" id="ARBA00008683"/>
    </source>
</evidence>
<evidence type="ECO:0000313" key="7">
    <source>
        <dbReference type="EMBL" id="QNT77383.1"/>
    </source>
</evidence>
<dbReference type="GO" id="GO:0008236">
    <property type="term" value="F:serine-type peptidase activity"/>
    <property type="evidence" value="ECO:0007669"/>
    <property type="project" value="UniProtKB-KW"/>
</dbReference>
<keyword evidence="5" id="KW-1133">Transmembrane helix</keyword>
<keyword evidence="8" id="KW-1185">Reference proteome</keyword>
<gene>
    <name evidence="7" type="ORF">JGUZn3_01170</name>
</gene>
<keyword evidence="2" id="KW-0645">Protease</keyword>
<dbReference type="KEGG" id="ebla:JGUZn3_01170"/>
<name>A0A7H1NNM3_9PROT</name>
<keyword evidence="4" id="KW-0720">Serine protease</keyword>
<proteinExistence type="inferred from homology"/>
<dbReference type="Gene3D" id="3.90.226.10">
    <property type="entry name" value="2-enoyl-CoA Hydratase, Chain A, domain 1"/>
    <property type="match status" value="1"/>
</dbReference>
<dbReference type="Pfam" id="PF01343">
    <property type="entry name" value="Peptidase_S49"/>
    <property type="match status" value="1"/>
</dbReference>
<dbReference type="Proteomes" id="UP000516349">
    <property type="component" value="Chromosome"/>
</dbReference>
<dbReference type="InterPro" id="IPR002142">
    <property type="entry name" value="Peptidase_S49"/>
</dbReference>
<dbReference type="InterPro" id="IPR029045">
    <property type="entry name" value="ClpP/crotonase-like_dom_sf"/>
</dbReference>
<dbReference type="EMBL" id="CP060244">
    <property type="protein sequence ID" value="QNT77383.1"/>
    <property type="molecule type" value="Genomic_DNA"/>
</dbReference>